<sequence length="541" mass="58136">MAALVAGIASGLVALGWYVLSAGGWTVWEGLMLACLAVSAPWLGLTGATGLIGFAIRMRASDPLSAVLPVMRQPGWQDAAITARTVIAVCVRCEDMRAVLPPLGHLLEELRRPAAQADRFRLAILSDTPDGAAALDEAAAVASLAAEFPAGTVRYRRRAQNSGYKAGNLMDFLDRDAEDDVLLLLDADSVMSAVAVTRLVRLMQADRRLAILQPTTCGHGATTRFARYFGLGQRHGMRIWATGQAWWQGSEGAFWGHNALIRIAPFRAHARLPALPGGEPILSHDQVEAALLHAAGWAVRVLPDDAGSFERHPPDLVACLDRDIRWAHGNLQYRHLLRRSDLGRVGRLQMVQAILHYVLTPFWFALLPLAALNVATGGSEDTPRIWLLVLLAAGFLLLNLTKLAGHAEALLSPGPRGPCLREMLREVAVSIAADAIMAAERTWIILAFAAGTPAGWDPQQRDGRRLPWGVTARRLRFSTAIGLGSVALLSSGGLFPVLVAAPVWVPLLLAVPIVVLTGGSAHDTAEDVPSRSYGSYQSPHE</sequence>
<keyword evidence="15" id="KW-1185">Reference proteome</keyword>
<evidence type="ECO:0000256" key="6">
    <source>
        <dbReference type="ARBA" id="ARBA00022519"/>
    </source>
</evidence>
<evidence type="ECO:0000256" key="3">
    <source>
        <dbReference type="ARBA" id="ARBA00009337"/>
    </source>
</evidence>
<dbReference type="PANTHER" id="PTHR43867:SF5">
    <property type="entry name" value="GLUCANS BIOSYNTHESIS GLUCOSYLTRANSFERASE H"/>
    <property type="match status" value="1"/>
</dbReference>
<feature type="domain" description="Glycosyltransferase 2-like" evidence="13">
    <location>
        <begin position="182"/>
        <end position="396"/>
    </location>
</feature>
<feature type="transmembrane region" description="Helical" evidence="12">
    <location>
        <begin position="31"/>
        <end position="56"/>
    </location>
</feature>
<evidence type="ECO:0000313" key="14">
    <source>
        <dbReference type="EMBL" id="SDD41120.1"/>
    </source>
</evidence>
<dbReference type="Pfam" id="PF13632">
    <property type="entry name" value="Glyco_trans_2_3"/>
    <property type="match status" value="1"/>
</dbReference>
<dbReference type="SUPFAM" id="SSF53448">
    <property type="entry name" value="Nucleotide-diphospho-sugar transferases"/>
    <property type="match status" value="1"/>
</dbReference>
<dbReference type="AlphaFoldDB" id="A0A1G6UI70"/>
<gene>
    <name evidence="14" type="ORF">SAMN04487779_1007181</name>
</gene>
<comment type="subcellular location">
    <subcellularLocation>
        <location evidence="1">Cell inner membrane</location>
        <topology evidence="1">Multi-pass membrane protein</topology>
    </subcellularLocation>
</comment>
<keyword evidence="9 12" id="KW-0812">Transmembrane</keyword>
<feature type="transmembrane region" description="Helical" evidence="12">
    <location>
        <begin position="475"/>
        <end position="497"/>
    </location>
</feature>
<reference evidence="14 15" key="1">
    <citation type="submission" date="2016-10" db="EMBL/GenBank/DDBJ databases">
        <authorList>
            <person name="de Groot N.N."/>
        </authorList>
    </citation>
    <scope>NUCLEOTIDE SEQUENCE [LARGE SCALE GENOMIC DNA]</scope>
    <source>
        <strain evidence="14 15">CPCC 100156</strain>
    </source>
</reference>
<dbReference type="NCBIfam" id="NF003962">
    <property type="entry name" value="PRK05454.2-5"/>
    <property type="match status" value="1"/>
</dbReference>
<evidence type="ECO:0000256" key="5">
    <source>
        <dbReference type="ARBA" id="ARBA00022475"/>
    </source>
</evidence>
<proteinExistence type="inferred from homology"/>
<dbReference type="GO" id="GO:0016758">
    <property type="term" value="F:hexosyltransferase activity"/>
    <property type="evidence" value="ECO:0007669"/>
    <property type="project" value="TreeGrafter"/>
</dbReference>
<dbReference type="InterPro" id="IPR029044">
    <property type="entry name" value="Nucleotide-diphossugar_trans"/>
</dbReference>
<feature type="transmembrane region" description="Helical" evidence="12">
    <location>
        <begin position="354"/>
        <end position="372"/>
    </location>
</feature>
<keyword evidence="6" id="KW-0997">Cell inner membrane</keyword>
<dbReference type="GO" id="GO:0005886">
    <property type="term" value="C:plasma membrane"/>
    <property type="evidence" value="ECO:0007669"/>
    <property type="project" value="UniProtKB-SubCell"/>
</dbReference>
<organism evidence="14 15">
    <name type="scientific">Belnapia rosea</name>
    <dbReference type="NCBI Taxonomy" id="938405"/>
    <lineage>
        <taxon>Bacteria</taxon>
        <taxon>Pseudomonadati</taxon>
        <taxon>Pseudomonadota</taxon>
        <taxon>Alphaproteobacteria</taxon>
        <taxon>Acetobacterales</taxon>
        <taxon>Roseomonadaceae</taxon>
        <taxon>Belnapia</taxon>
    </lineage>
</organism>
<comment type="pathway">
    <text evidence="2">Glycan metabolism; osmoregulated periplasmic glucan (OPG) biosynthesis.</text>
</comment>
<evidence type="ECO:0000256" key="7">
    <source>
        <dbReference type="ARBA" id="ARBA00022676"/>
    </source>
</evidence>
<evidence type="ECO:0000256" key="10">
    <source>
        <dbReference type="ARBA" id="ARBA00022989"/>
    </source>
</evidence>
<dbReference type="Gene3D" id="3.90.550.10">
    <property type="entry name" value="Spore Coat Polysaccharide Biosynthesis Protein SpsA, Chain A"/>
    <property type="match status" value="1"/>
</dbReference>
<evidence type="ECO:0000256" key="12">
    <source>
        <dbReference type="SAM" id="Phobius"/>
    </source>
</evidence>
<keyword evidence="11 12" id="KW-0472">Membrane</keyword>
<keyword evidence="8 14" id="KW-0808">Transferase</keyword>
<evidence type="ECO:0000256" key="4">
    <source>
        <dbReference type="ARBA" id="ARBA00020585"/>
    </source>
</evidence>
<evidence type="ECO:0000256" key="8">
    <source>
        <dbReference type="ARBA" id="ARBA00022679"/>
    </source>
</evidence>
<dbReference type="InterPro" id="IPR001173">
    <property type="entry name" value="Glyco_trans_2-like"/>
</dbReference>
<name>A0A1G6UI70_9PROT</name>
<evidence type="ECO:0000256" key="2">
    <source>
        <dbReference type="ARBA" id="ARBA00005001"/>
    </source>
</evidence>
<accession>A0A1G6UI70</accession>
<dbReference type="PANTHER" id="PTHR43867">
    <property type="entry name" value="CELLULOSE SYNTHASE CATALYTIC SUBUNIT A [UDP-FORMING]"/>
    <property type="match status" value="1"/>
</dbReference>
<keyword evidence="10 12" id="KW-1133">Transmembrane helix</keyword>
<comment type="similarity">
    <text evidence="3">Belongs to the glycosyltransferase 2 family. OpgH subfamily.</text>
</comment>
<evidence type="ECO:0000256" key="9">
    <source>
        <dbReference type="ARBA" id="ARBA00022692"/>
    </source>
</evidence>
<dbReference type="InterPro" id="IPR050321">
    <property type="entry name" value="Glycosyltr_2/OpgH_subfam"/>
</dbReference>
<protein>
    <recommendedName>
        <fullName evidence="4">Glucans biosynthesis glucosyltransferase H</fullName>
    </recommendedName>
</protein>
<evidence type="ECO:0000256" key="11">
    <source>
        <dbReference type="ARBA" id="ARBA00023136"/>
    </source>
</evidence>
<dbReference type="STRING" id="938405.SAMN02927895_00011"/>
<evidence type="ECO:0000313" key="15">
    <source>
        <dbReference type="Proteomes" id="UP000198925"/>
    </source>
</evidence>
<evidence type="ECO:0000256" key="1">
    <source>
        <dbReference type="ARBA" id="ARBA00004429"/>
    </source>
</evidence>
<evidence type="ECO:0000259" key="13">
    <source>
        <dbReference type="Pfam" id="PF13632"/>
    </source>
</evidence>
<dbReference type="Proteomes" id="UP000198925">
    <property type="component" value="Unassembled WGS sequence"/>
</dbReference>
<dbReference type="EMBL" id="FMZX01000007">
    <property type="protein sequence ID" value="SDD41120.1"/>
    <property type="molecule type" value="Genomic_DNA"/>
</dbReference>
<keyword evidence="5" id="KW-1003">Cell membrane</keyword>
<feature type="transmembrane region" description="Helical" evidence="12">
    <location>
        <begin position="384"/>
        <end position="401"/>
    </location>
</feature>
<keyword evidence="7" id="KW-0328">Glycosyltransferase</keyword>